<keyword evidence="5 8" id="KW-1133">Transmembrane helix</keyword>
<dbReference type="InterPro" id="IPR024041">
    <property type="entry name" value="NH4_transpt_AmtB-like_dom"/>
</dbReference>
<evidence type="ECO:0000259" key="9">
    <source>
        <dbReference type="Pfam" id="PF00909"/>
    </source>
</evidence>
<evidence type="ECO:0000256" key="4">
    <source>
        <dbReference type="ARBA" id="ARBA00022692"/>
    </source>
</evidence>
<comment type="caution">
    <text evidence="10">The sequence shown here is derived from an EMBL/GenBank/DDBJ whole genome shotgun (WGS) entry which is preliminary data.</text>
</comment>
<proteinExistence type="inferred from homology"/>
<dbReference type="SUPFAM" id="SSF111352">
    <property type="entry name" value="Ammonium transporter"/>
    <property type="match status" value="1"/>
</dbReference>
<dbReference type="InterPro" id="IPR029020">
    <property type="entry name" value="Ammonium/urea_transptr"/>
</dbReference>
<evidence type="ECO:0000313" key="11">
    <source>
        <dbReference type="Proteomes" id="UP000828390"/>
    </source>
</evidence>
<sequence length="75" mass="8264">MGYAFAFGKGNSFIGFTHFAHSGLPETKYAHWFFQFVFAATASTIVSGAIAERCDFIAYTIYSVLITGTVYFADI</sequence>
<feature type="transmembrane region" description="Helical" evidence="8">
    <location>
        <begin position="29"/>
        <end position="49"/>
    </location>
</feature>
<dbReference type="Pfam" id="PF00909">
    <property type="entry name" value="Ammonium_transp"/>
    <property type="match status" value="1"/>
</dbReference>
<gene>
    <name evidence="10" type="ORF">DPMN_007412</name>
</gene>
<dbReference type="AlphaFoldDB" id="A0A9D4RY92"/>
<dbReference type="GO" id="GO:0097272">
    <property type="term" value="P:ammonium homeostasis"/>
    <property type="evidence" value="ECO:0007669"/>
    <property type="project" value="TreeGrafter"/>
</dbReference>
<dbReference type="GO" id="GO:0008519">
    <property type="term" value="F:ammonium channel activity"/>
    <property type="evidence" value="ECO:0007669"/>
    <property type="project" value="InterPro"/>
</dbReference>
<evidence type="ECO:0000256" key="2">
    <source>
        <dbReference type="ARBA" id="ARBA00005887"/>
    </source>
</evidence>
<evidence type="ECO:0000256" key="6">
    <source>
        <dbReference type="ARBA" id="ARBA00023136"/>
    </source>
</evidence>
<dbReference type="PANTHER" id="PTHR11730:SF6">
    <property type="entry name" value="AMMONIUM TRANSPORTER"/>
    <property type="match status" value="1"/>
</dbReference>
<keyword evidence="6 8" id="KW-0472">Membrane</keyword>
<reference evidence="10" key="2">
    <citation type="submission" date="2020-11" db="EMBL/GenBank/DDBJ databases">
        <authorList>
            <person name="McCartney M.A."/>
            <person name="Auch B."/>
            <person name="Kono T."/>
            <person name="Mallez S."/>
            <person name="Becker A."/>
            <person name="Gohl D.M."/>
            <person name="Silverstein K.A.T."/>
            <person name="Koren S."/>
            <person name="Bechman K.B."/>
            <person name="Herman A."/>
            <person name="Abrahante J.E."/>
            <person name="Garbe J."/>
        </authorList>
    </citation>
    <scope>NUCLEOTIDE SEQUENCE</scope>
    <source>
        <strain evidence="10">Duluth1</strain>
        <tissue evidence="10">Whole animal</tissue>
    </source>
</reference>
<dbReference type="GO" id="GO:0005886">
    <property type="term" value="C:plasma membrane"/>
    <property type="evidence" value="ECO:0007669"/>
    <property type="project" value="TreeGrafter"/>
</dbReference>
<keyword evidence="11" id="KW-1185">Reference proteome</keyword>
<keyword evidence="7" id="KW-0924">Ammonia transport</keyword>
<evidence type="ECO:0000256" key="3">
    <source>
        <dbReference type="ARBA" id="ARBA00022448"/>
    </source>
</evidence>
<dbReference type="EMBL" id="JAIWYP010000001">
    <property type="protein sequence ID" value="KAH3883455.1"/>
    <property type="molecule type" value="Genomic_DNA"/>
</dbReference>
<comment type="subcellular location">
    <subcellularLocation>
        <location evidence="1">Membrane</location>
        <topology evidence="1">Multi-pass membrane protein</topology>
    </subcellularLocation>
</comment>
<evidence type="ECO:0000313" key="10">
    <source>
        <dbReference type="EMBL" id="KAH3883455.1"/>
    </source>
</evidence>
<reference evidence="10" key="1">
    <citation type="journal article" date="2019" name="bioRxiv">
        <title>The Genome of the Zebra Mussel, Dreissena polymorpha: A Resource for Invasive Species Research.</title>
        <authorList>
            <person name="McCartney M.A."/>
            <person name="Auch B."/>
            <person name="Kono T."/>
            <person name="Mallez S."/>
            <person name="Zhang Y."/>
            <person name="Obille A."/>
            <person name="Becker A."/>
            <person name="Abrahante J.E."/>
            <person name="Garbe J."/>
            <person name="Badalamenti J.P."/>
            <person name="Herman A."/>
            <person name="Mangelson H."/>
            <person name="Liachko I."/>
            <person name="Sullivan S."/>
            <person name="Sone E.D."/>
            <person name="Koren S."/>
            <person name="Silverstein K.A.T."/>
            <person name="Beckman K.B."/>
            <person name="Gohl D.M."/>
        </authorList>
    </citation>
    <scope>NUCLEOTIDE SEQUENCE</scope>
    <source>
        <strain evidence="10">Duluth1</strain>
        <tissue evidence="10">Whole animal</tissue>
    </source>
</reference>
<dbReference type="Proteomes" id="UP000828390">
    <property type="component" value="Unassembled WGS sequence"/>
</dbReference>
<evidence type="ECO:0000256" key="1">
    <source>
        <dbReference type="ARBA" id="ARBA00004141"/>
    </source>
</evidence>
<dbReference type="PANTHER" id="PTHR11730">
    <property type="entry name" value="AMMONIUM TRANSPORTER"/>
    <property type="match status" value="1"/>
</dbReference>
<feature type="domain" description="Ammonium transporter AmtB-like" evidence="9">
    <location>
        <begin position="1"/>
        <end position="72"/>
    </location>
</feature>
<evidence type="ECO:0000256" key="7">
    <source>
        <dbReference type="ARBA" id="ARBA00023177"/>
    </source>
</evidence>
<keyword evidence="4 8" id="KW-0812">Transmembrane</keyword>
<protein>
    <recommendedName>
        <fullName evidence="9">Ammonium transporter AmtB-like domain-containing protein</fullName>
    </recommendedName>
</protein>
<organism evidence="10 11">
    <name type="scientific">Dreissena polymorpha</name>
    <name type="common">Zebra mussel</name>
    <name type="synonym">Mytilus polymorpha</name>
    <dbReference type="NCBI Taxonomy" id="45954"/>
    <lineage>
        <taxon>Eukaryota</taxon>
        <taxon>Metazoa</taxon>
        <taxon>Spiralia</taxon>
        <taxon>Lophotrochozoa</taxon>
        <taxon>Mollusca</taxon>
        <taxon>Bivalvia</taxon>
        <taxon>Autobranchia</taxon>
        <taxon>Heteroconchia</taxon>
        <taxon>Euheterodonta</taxon>
        <taxon>Imparidentia</taxon>
        <taxon>Neoheterodontei</taxon>
        <taxon>Myida</taxon>
        <taxon>Dreissenoidea</taxon>
        <taxon>Dreissenidae</taxon>
        <taxon>Dreissena</taxon>
    </lineage>
</organism>
<evidence type="ECO:0000256" key="8">
    <source>
        <dbReference type="SAM" id="Phobius"/>
    </source>
</evidence>
<accession>A0A9D4RY92</accession>
<name>A0A9D4RY92_DREPO</name>
<comment type="similarity">
    <text evidence="2">Belongs to the ammonia transporter channel (TC 1.A.11.2) family.</text>
</comment>
<feature type="transmembrane region" description="Helical" evidence="8">
    <location>
        <begin position="56"/>
        <end position="73"/>
    </location>
</feature>
<keyword evidence="3" id="KW-0813">Transport</keyword>
<dbReference type="Gene3D" id="1.10.3430.10">
    <property type="entry name" value="Ammonium transporter AmtB like domains"/>
    <property type="match status" value="1"/>
</dbReference>
<evidence type="ECO:0000256" key="5">
    <source>
        <dbReference type="ARBA" id="ARBA00022989"/>
    </source>
</evidence>